<gene>
    <name evidence="1" type="ORF">HPB49_013631</name>
</gene>
<reference evidence="1" key="1">
    <citation type="submission" date="2020-05" db="EMBL/GenBank/DDBJ databases">
        <title>Large-scale comparative analyses of tick genomes elucidate their genetic diversity and vector capacities.</title>
        <authorList>
            <person name="Jia N."/>
            <person name="Wang J."/>
            <person name="Shi W."/>
            <person name="Du L."/>
            <person name="Sun Y."/>
            <person name="Zhan W."/>
            <person name="Jiang J."/>
            <person name="Wang Q."/>
            <person name="Zhang B."/>
            <person name="Ji P."/>
            <person name="Sakyi L.B."/>
            <person name="Cui X."/>
            <person name="Yuan T."/>
            <person name="Jiang B."/>
            <person name="Yang W."/>
            <person name="Lam T.T.-Y."/>
            <person name="Chang Q."/>
            <person name="Ding S."/>
            <person name="Wang X."/>
            <person name="Zhu J."/>
            <person name="Ruan X."/>
            <person name="Zhao L."/>
            <person name="Wei J."/>
            <person name="Que T."/>
            <person name="Du C."/>
            <person name="Cheng J."/>
            <person name="Dai P."/>
            <person name="Han X."/>
            <person name="Huang E."/>
            <person name="Gao Y."/>
            <person name="Liu J."/>
            <person name="Shao H."/>
            <person name="Ye R."/>
            <person name="Li L."/>
            <person name="Wei W."/>
            <person name="Wang X."/>
            <person name="Wang C."/>
            <person name="Yang T."/>
            <person name="Huo Q."/>
            <person name="Li W."/>
            <person name="Guo W."/>
            <person name="Chen H."/>
            <person name="Zhou L."/>
            <person name="Ni X."/>
            <person name="Tian J."/>
            <person name="Zhou Y."/>
            <person name="Sheng Y."/>
            <person name="Liu T."/>
            <person name="Pan Y."/>
            <person name="Xia L."/>
            <person name="Li J."/>
            <person name="Zhao F."/>
            <person name="Cao W."/>
        </authorList>
    </citation>
    <scope>NUCLEOTIDE SEQUENCE</scope>
    <source>
        <strain evidence="1">Dsil-2018</strain>
    </source>
</reference>
<proteinExistence type="predicted"/>
<dbReference type="EMBL" id="CM023470">
    <property type="protein sequence ID" value="KAH7980175.1"/>
    <property type="molecule type" value="Genomic_DNA"/>
</dbReference>
<comment type="caution">
    <text evidence="1">The sequence shown here is derived from an EMBL/GenBank/DDBJ whole genome shotgun (WGS) entry which is preliminary data.</text>
</comment>
<accession>A0ACB8E0B8</accession>
<sequence length="217" mass="25779">MTINGKLDQLLPLREVVEGIEDTLQFLSEQYDELQQRTERNENEIKELKLRTERLEGNESDVNQLQAEIDQLEWRSRRLNLEFHGIQYSEKENLLEKLNKVTMMLELPQLSENDVVSVHRLPSKKEKMPGIICRFAKQAGRDRWWKSRKKLRESKDDVFLLENVTKRTRDLLFETKIWAKRANYKYVWHSNSRVLVRKADGERAVAVSTARDLDKLV</sequence>
<name>A0ACB8E0B8_DERSI</name>
<evidence type="ECO:0000313" key="1">
    <source>
        <dbReference type="EMBL" id="KAH7980175.1"/>
    </source>
</evidence>
<evidence type="ECO:0000313" key="2">
    <source>
        <dbReference type="Proteomes" id="UP000821865"/>
    </source>
</evidence>
<keyword evidence="2" id="KW-1185">Reference proteome</keyword>
<organism evidence="1 2">
    <name type="scientific">Dermacentor silvarum</name>
    <name type="common">Tick</name>
    <dbReference type="NCBI Taxonomy" id="543639"/>
    <lineage>
        <taxon>Eukaryota</taxon>
        <taxon>Metazoa</taxon>
        <taxon>Ecdysozoa</taxon>
        <taxon>Arthropoda</taxon>
        <taxon>Chelicerata</taxon>
        <taxon>Arachnida</taxon>
        <taxon>Acari</taxon>
        <taxon>Parasitiformes</taxon>
        <taxon>Ixodida</taxon>
        <taxon>Ixodoidea</taxon>
        <taxon>Ixodidae</taxon>
        <taxon>Rhipicephalinae</taxon>
        <taxon>Dermacentor</taxon>
    </lineage>
</organism>
<dbReference type="Proteomes" id="UP000821865">
    <property type="component" value="Chromosome 1"/>
</dbReference>
<protein>
    <submittedName>
        <fullName evidence="1">Uncharacterized protein</fullName>
    </submittedName>
</protein>